<reference evidence="2" key="2">
    <citation type="submission" date="2025-08" db="UniProtKB">
        <authorList>
            <consortium name="RefSeq"/>
        </authorList>
    </citation>
    <scope>IDENTIFICATION</scope>
    <source>
        <tissue evidence="2">Leaf</tissue>
    </source>
</reference>
<keyword evidence="1" id="KW-1185">Reference proteome</keyword>
<dbReference type="Proteomes" id="UP000790787">
    <property type="component" value="Chromosome 9"/>
</dbReference>
<dbReference type="RefSeq" id="XP_075077179.1">
    <property type="nucleotide sequence ID" value="XM_075221078.1"/>
</dbReference>
<evidence type="ECO:0000313" key="2">
    <source>
        <dbReference type="RefSeq" id="XP_075077179.1"/>
    </source>
</evidence>
<sequence>MIIQNLKKRLEAAKGKCPEELLGVLWAYQTMTKSSTGEIPFSLVYDAEALIPVEVGEPTLRYFRTDEEATNEAMMVQLELLDERRDLAHIKMVAQKQRMEKYYNRRANLYYFKVGDLVLRKVTQKTRDLNAGKLGPTWEGPYRVSAVIGKGSYELENQDGVKLPSN</sequence>
<organism evidence="1 2">
    <name type="scientific">Nicotiana tabacum</name>
    <name type="common">Common tobacco</name>
    <dbReference type="NCBI Taxonomy" id="4097"/>
    <lineage>
        <taxon>Eukaryota</taxon>
        <taxon>Viridiplantae</taxon>
        <taxon>Streptophyta</taxon>
        <taxon>Embryophyta</taxon>
        <taxon>Tracheophyta</taxon>
        <taxon>Spermatophyta</taxon>
        <taxon>Magnoliopsida</taxon>
        <taxon>eudicotyledons</taxon>
        <taxon>Gunneridae</taxon>
        <taxon>Pentapetalae</taxon>
        <taxon>asterids</taxon>
        <taxon>lamiids</taxon>
        <taxon>Solanales</taxon>
        <taxon>Solanaceae</taxon>
        <taxon>Nicotianoideae</taxon>
        <taxon>Nicotianeae</taxon>
        <taxon>Nicotiana</taxon>
    </lineage>
</organism>
<accession>A0AC58RWR2</accession>
<proteinExistence type="predicted"/>
<name>A0AC58RWR2_TOBAC</name>
<gene>
    <name evidence="2" type="primary">LOC142163924</name>
</gene>
<protein>
    <submittedName>
        <fullName evidence="2">Uncharacterized protein LOC142163924</fullName>
    </submittedName>
</protein>
<evidence type="ECO:0000313" key="1">
    <source>
        <dbReference type="Proteomes" id="UP000790787"/>
    </source>
</evidence>
<reference evidence="1" key="1">
    <citation type="journal article" date="2014" name="Nat. Commun.">
        <title>The tobacco genome sequence and its comparison with those of tomato and potato.</title>
        <authorList>
            <person name="Sierro N."/>
            <person name="Battey J.N."/>
            <person name="Ouadi S."/>
            <person name="Bakaher N."/>
            <person name="Bovet L."/>
            <person name="Willig A."/>
            <person name="Goepfert S."/>
            <person name="Peitsch M.C."/>
            <person name="Ivanov N.V."/>
        </authorList>
    </citation>
    <scope>NUCLEOTIDE SEQUENCE [LARGE SCALE GENOMIC DNA]</scope>
</reference>